<reference evidence="1 2" key="1">
    <citation type="submission" date="2019-05" db="EMBL/GenBank/DDBJ databases">
        <title>Mikania micrantha, genome provides insights into the molecular mechanism of rapid growth.</title>
        <authorList>
            <person name="Liu B."/>
        </authorList>
    </citation>
    <scope>NUCLEOTIDE SEQUENCE [LARGE SCALE GENOMIC DNA]</scope>
    <source>
        <strain evidence="1">NLD-2019</strain>
        <tissue evidence="1">Leaf</tissue>
    </source>
</reference>
<proteinExistence type="predicted"/>
<dbReference type="Proteomes" id="UP000326396">
    <property type="component" value="Linkage Group LG3"/>
</dbReference>
<evidence type="ECO:0000313" key="1">
    <source>
        <dbReference type="EMBL" id="KAD4385827.1"/>
    </source>
</evidence>
<protein>
    <submittedName>
        <fullName evidence="1">Uncharacterized protein</fullName>
    </submittedName>
</protein>
<organism evidence="1 2">
    <name type="scientific">Mikania micrantha</name>
    <name type="common">bitter vine</name>
    <dbReference type="NCBI Taxonomy" id="192012"/>
    <lineage>
        <taxon>Eukaryota</taxon>
        <taxon>Viridiplantae</taxon>
        <taxon>Streptophyta</taxon>
        <taxon>Embryophyta</taxon>
        <taxon>Tracheophyta</taxon>
        <taxon>Spermatophyta</taxon>
        <taxon>Magnoliopsida</taxon>
        <taxon>eudicotyledons</taxon>
        <taxon>Gunneridae</taxon>
        <taxon>Pentapetalae</taxon>
        <taxon>asterids</taxon>
        <taxon>campanulids</taxon>
        <taxon>Asterales</taxon>
        <taxon>Asteraceae</taxon>
        <taxon>Asteroideae</taxon>
        <taxon>Heliantheae alliance</taxon>
        <taxon>Eupatorieae</taxon>
        <taxon>Mikania</taxon>
    </lineage>
</organism>
<name>A0A5N6N6U4_9ASTR</name>
<evidence type="ECO:0000313" key="2">
    <source>
        <dbReference type="Proteomes" id="UP000326396"/>
    </source>
</evidence>
<dbReference type="AlphaFoldDB" id="A0A5N6N6U4"/>
<gene>
    <name evidence="1" type="ORF">E3N88_25996</name>
</gene>
<accession>A0A5N6N6U4</accession>
<dbReference type="EMBL" id="SZYD01000013">
    <property type="protein sequence ID" value="KAD4385827.1"/>
    <property type="molecule type" value="Genomic_DNA"/>
</dbReference>
<keyword evidence="2" id="KW-1185">Reference proteome</keyword>
<comment type="caution">
    <text evidence="1">The sequence shown here is derived from an EMBL/GenBank/DDBJ whole genome shotgun (WGS) entry which is preliminary data.</text>
</comment>
<sequence length="96" mass="11098">MVGPENDNKESSMRSCCKDLSSKVQESRKKEDASLCRKWKLIMEKEWSDFVKNGTSYSCWKLTAECCQKQKSEVYWEEKEKEGVCGLGMRGGVWAE</sequence>